<keyword evidence="3" id="KW-1133">Transmembrane helix</keyword>
<dbReference type="Pfam" id="PF13779">
    <property type="entry name" value="DUF4175"/>
    <property type="match status" value="1"/>
</dbReference>
<feature type="region of interest" description="Disordered" evidence="2">
    <location>
        <begin position="733"/>
        <end position="773"/>
    </location>
</feature>
<feature type="coiled-coil region" evidence="1">
    <location>
        <begin position="516"/>
        <end position="567"/>
    </location>
</feature>
<evidence type="ECO:0000313" key="5">
    <source>
        <dbReference type="Proteomes" id="UP000584824"/>
    </source>
</evidence>
<gene>
    <name evidence="4" type="ORF">GGQ66_002430</name>
</gene>
<feature type="compositionally biased region" description="Gly residues" evidence="2">
    <location>
        <begin position="758"/>
        <end position="768"/>
    </location>
</feature>
<dbReference type="EMBL" id="JACIDU010000009">
    <property type="protein sequence ID" value="MBB4103862.1"/>
    <property type="molecule type" value="Genomic_DNA"/>
</dbReference>
<keyword evidence="1" id="KW-0175">Coiled coil</keyword>
<dbReference type="RefSeq" id="WP_183792799.1">
    <property type="nucleotide sequence ID" value="NZ_JACIDU010000009.1"/>
</dbReference>
<protein>
    <submittedName>
        <fullName evidence="4">Uncharacterized protein (TIGR02302 family)</fullName>
    </submittedName>
</protein>
<feature type="coiled-coil region" evidence="1">
    <location>
        <begin position="601"/>
        <end position="655"/>
    </location>
</feature>
<evidence type="ECO:0000256" key="2">
    <source>
        <dbReference type="SAM" id="MobiDB-lite"/>
    </source>
</evidence>
<evidence type="ECO:0000313" key="4">
    <source>
        <dbReference type="EMBL" id="MBB4103862.1"/>
    </source>
</evidence>
<feature type="transmembrane region" description="Helical" evidence="3">
    <location>
        <begin position="165"/>
        <end position="183"/>
    </location>
</feature>
<dbReference type="NCBIfam" id="TIGR02302">
    <property type="entry name" value="aProt_lowcomp"/>
    <property type="match status" value="1"/>
</dbReference>
<organism evidence="4 5">
    <name type="scientific">Allorhizobium borbori</name>
    <dbReference type="NCBI Taxonomy" id="485907"/>
    <lineage>
        <taxon>Bacteria</taxon>
        <taxon>Pseudomonadati</taxon>
        <taxon>Pseudomonadota</taxon>
        <taxon>Alphaproteobacteria</taxon>
        <taxon>Hyphomicrobiales</taxon>
        <taxon>Rhizobiaceae</taxon>
        <taxon>Rhizobium/Agrobacterium group</taxon>
        <taxon>Allorhizobium</taxon>
    </lineage>
</organism>
<proteinExistence type="predicted"/>
<feature type="region of interest" description="Disordered" evidence="2">
    <location>
        <begin position="795"/>
        <end position="839"/>
    </location>
</feature>
<keyword evidence="5" id="KW-1185">Reference proteome</keyword>
<comment type="caution">
    <text evidence="4">The sequence shown here is derived from an EMBL/GenBank/DDBJ whole genome shotgun (WGS) entry which is preliminary data.</text>
</comment>
<feature type="transmembrane region" description="Helical" evidence="3">
    <location>
        <begin position="42"/>
        <end position="65"/>
    </location>
</feature>
<dbReference type="InterPro" id="IPR012683">
    <property type="entry name" value="CHP02302_TM"/>
</dbReference>
<name>A0A7W6K4I3_9HYPH</name>
<dbReference type="AlphaFoldDB" id="A0A7W6K4I3"/>
<dbReference type="Proteomes" id="UP000584824">
    <property type="component" value="Unassembled WGS sequence"/>
</dbReference>
<feature type="transmembrane region" description="Helical" evidence="3">
    <location>
        <begin position="71"/>
        <end position="88"/>
    </location>
</feature>
<sequence length="877" mass="95652">MNGDSRQKERSHASALATRPGLARRLAFKRALARLTLLGERLLPALLVPATIAAVFVSLAWFGLFRTMPDWLRLAVVALAGIGFLASFRPLLRLQWPDAHAADRHLESRNGLAHQPVAVQEDRPANDTPFARALWREHQIRMAERISALDAGLPRPDLSRFDRNGLRALPILLLAAAFGFSFSNGAGRLIDAFAPSGVQGTINPGLRIDAWVTPPAYTGRAPVYLTARAEIGNGPAEVPQGSQLTVRVAGEGGGEKLVFSPAAGGEAITLASSDSLPANPVAAAAPASGVRSYGLSLDEDGTLSVNGQNFAFTVIPDKAPEIAFDQPPRVSANGSLEIGFMARDDYGVQTARAEIEPAEEPLPGVKALFPAPEYRLDLPRRGNATIKGLTSRNLTEHPLAGTRVRITLVAVDAAGREGHSQPYEMTMPARRFYEPLAASIAEERRTFALNTAALPRAIALNEALALRPEETIPNLKHFLLVRSALGRMQMARSEDDLKGAADYLWEIALGLEDGDLSLAERQMRDAQKALSDALERGASEDEISRLTAELRKAMEQYLSELARQMQQNPNMQGRMAENTLRQQDLSRMLDQIENLARSGNRDAAQQLLSEMQRMMNNLQAGRPGPRNNGQDNSPMRKQIDKLGELMQEQQRLMDETFKLDQQLQSRMMENDELGEDKDLFEGEQNREQGQNGQQQQQPGGENGQMTEQQLRDALKKLRERQDALGGKLKELQKGLADMGMKPGPGFGEAGKEMKGAGEALGQGEGGPAVEGQGKALQALREGARDMMNQMMQAMQGQGEQQGAQGPGMVGEGNQNGRDPLGRPRASAGPEFGDQVKVPDEIDVQRAREILESIREKLSNGLGGEIERRYLERLLDLQ</sequence>
<feature type="region of interest" description="Disordered" evidence="2">
    <location>
        <begin position="684"/>
        <end position="706"/>
    </location>
</feature>
<evidence type="ECO:0000256" key="1">
    <source>
        <dbReference type="SAM" id="Coils"/>
    </source>
</evidence>
<keyword evidence="3" id="KW-0812">Transmembrane</keyword>
<evidence type="ECO:0000256" key="3">
    <source>
        <dbReference type="SAM" id="Phobius"/>
    </source>
</evidence>
<accession>A0A7W6K4I3</accession>
<keyword evidence="3" id="KW-0472">Membrane</keyword>
<reference evidence="4 5" key="1">
    <citation type="submission" date="2020-08" db="EMBL/GenBank/DDBJ databases">
        <title>Genomic Encyclopedia of Type Strains, Phase IV (KMG-IV): sequencing the most valuable type-strain genomes for metagenomic binning, comparative biology and taxonomic classification.</title>
        <authorList>
            <person name="Goeker M."/>
        </authorList>
    </citation>
    <scope>NUCLEOTIDE SEQUENCE [LARGE SCALE GENOMIC DNA]</scope>
    <source>
        <strain evidence="4 5">DSM 26385</strain>
    </source>
</reference>
<feature type="compositionally biased region" description="Low complexity" evidence="2">
    <location>
        <begin position="687"/>
        <end position="699"/>
    </location>
</feature>